<sequence length="407" mass="45186">MKSSDFLVKDGSDIRTVPVDAIAFVQGNVEWNRVSFRIQDGKILSCESRNDPAEFVVTPGFVNCHMHWLMLGEPTLEREIELIKNRPDEMVGIVVENARAMVRKGITACCDKGPPGLETPRIYQGLQAAKSRGLPVPKTLVSTWTTSVDGAFASSLSRRVYSQNELEQLIRELQETGAGIMKIVPESGLHLAPFTYEWVFPENYFAVAREITARLGLLLAIHAKSPESIGMGLKYSVDCIEHATEASGAQLKEMQSKGIYLSPTLEGLWCRLNYAVSSGSGIATAAFEWGSATQMFRNAVVLNEGKPFTHFLFGSDAGSACTPHASLRELYLMRRLGLPAEYCLQAAMINGARFMRLHRSVGQLMPGYCADMIFWRRNPLELDVAEWERLDQYIAAVMLDGNLIEPE</sequence>
<dbReference type="InterPro" id="IPR051781">
    <property type="entry name" value="Metallo-dep_Hydrolase"/>
</dbReference>
<dbReference type="PANTHER" id="PTHR43135">
    <property type="entry name" value="ALPHA-D-RIBOSE 1-METHYLPHOSPHONATE 5-TRIPHOSPHATE DIPHOSPHATASE"/>
    <property type="match status" value="1"/>
</dbReference>
<dbReference type="Pfam" id="PF01979">
    <property type="entry name" value="Amidohydro_1"/>
    <property type="match status" value="1"/>
</dbReference>
<evidence type="ECO:0000259" key="1">
    <source>
        <dbReference type="Pfam" id="PF01979"/>
    </source>
</evidence>
<dbReference type="PANTHER" id="PTHR43135:SF3">
    <property type="entry name" value="ALPHA-D-RIBOSE 1-METHYLPHOSPHONATE 5-TRIPHOSPHATE DIPHOSPHATASE"/>
    <property type="match status" value="1"/>
</dbReference>
<accession>A0A1V4APB5</accession>
<organism evidence="2 3">
    <name type="scientific">Candidatus Brocadia carolinensis</name>
    <dbReference type="NCBI Taxonomy" id="1004156"/>
    <lineage>
        <taxon>Bacteria</taxon>
        <taxon>Pseudomonadati</taxon>
        <taxon>Planctomycetota</taxon>
        <taxon>Candidatus Brocadiia</taxon>
        <taxon>Candidatus Brocadiales</taxon>
        <taxon>Candidatus Brocadiaceae</taxon>
        <taxon>Candidatus Brocadia</taxon>
    </lineage>
</organism>
<name>A0A1V4APB5_9BACT</name>
<evidence type="ECO:0000313" key="3">
    <source>
        <dbReference type="Proteomes" id="UP000189681"/>
    </source>
</evidence>
<dbReference type="Gene3D" id="3.20.20.140">
    <property type="entry name" value="Metal-dependent hydrolases"/>
    <property type="match status" value="1"/>
</dbReference>
<comment type="caution">
    <text evidence="2">The sequence shown here is derived from an EMBL/GenBank/DDBJ whole genome shotgun (WGS) entry which is preliminary data.</text>
</comment>
<dbReference type="Gene3D" id="2.30.40.10">
    <property type="entry name" value="Urease, subunit C, domain 1"/>
    <property type="match status" value="1"/>
</dbReference>
<dbReference type="GO" id="GO:0016810">
    <property type="term" value="F:hydrolase activity, acting on carbon-nitrogen (but not peptide) bonds"/>
    <property type="evidence" value="ECO:0007669"/>
    <property type="project" value="InterPro"/>
</dbReference>
<gene>
    <name evidence="2" type="ORF">AYP45_17550</name>
</gene>
<reference evidence="2 3" key="1">
    <citation type="journal article" date="2017" name="Water Res.">
        <title>Discovery and metagenomic analysis of an anammox bacterial enrichment related to Candidatus "Brocadia caroliniensis" in a full-scale glycerol-fed nitritation-denitritation separate centrate treatment process.</title>
        <authorList>
            <person name="Park H."/>
            <person name="Brotto A.C."/>
            <person name="van Loosdrecht M.C."/>
            <person name="Chandran K."/>
        </authorList>
    </citation>
    <scope>NUCLEOTIDE SEQUENCE [LARGE SCALE GENOMIC DNA]</scope>
    <source>
        <strain evidence="2">26THWARD</strain>
    </source>
</reference>
<evidence type="ECO:0000313" key="2">
    <source>
        <dbReference type="EMBL" id="OOP54937.1"/>
    </source>
</evidence>
<dbReference type="InterPro" id="IPR011059">
    <property type="entry name" value="Metal-dep_hydrolase_composite"/>
</dbReference>
<dbReference type="EMBL" id="AYTS01000195">
    <property type="protein sequence ID" value="OOP54937.1"/>
    <property type="molecule type" value="Genomic_DNA"/>
</dbReference>
<dbReference type="STRING" id="1004156.AYP45_17550"/>
<dbReference type="SUPFAM" id="SSF51556">
    <property type="entry name" value="Metallo-dependent hydrolases"/>
    <property type="match status" value="1"/>
</dbReference>
<dbReference type="Proteomes" id="UP000189681">
    <property type="component" value="Unassembled WGS sequence"/>
</dbReference>
<proteinExistence type="predicted"/>
<feature type="domain" description="Amidohydrolase-related" evidence="1">
    <location>
        <begin position="56"/>
        <end position="403"/>
    </location>
</feature>
<dbReference type="InterPro" id="IPR032466">
    <property type="entry name" value="Metal_Hydrolase"/>
</dbReference>
<protein>
    <recommendedName>
        <fullName evidence="1">Amidohydrolase-related domain-containing protein</fullName>
    </recommendedName>
</protein>
<dbReference type="SUPFAM" id="SSF51338">
    <property type="entry name" value="Composite domain of metallo-dependent hydrolases"/>
    <property type="match status" value="1"/>
</dbReference>
<dbReference type="AlphaFoldDB" id="A0A1V4APB5"/>
<dbReference type="InterPro" id="IPR006680">
    <property type="entry name" value="Amidohydro-rel"/>
</dbReference>